<proteinExistence type="predicted"/>
<evidence type="ECO:0000313" key="2">
    <source>
        <dbReference type="Proteomes" id="UP000683925"/>
    </source>
</evidence>
<name>A0A8S1XU11_PAROT</name>
<dbReference type="EMBL" id="CAJJDP010000131">
    <property type="protein sequence ID" value="CAD8204122.1"/>
    <property type="molecule type" value="Genomic_DNA"/>
</dbReference>
<dbReference type="AlphaFoldDB" id="A0A8S1XU11"/>
<reference evidence="1" key="1">
    <citation type="submission" date="2021-01" db="EMBL/GenBank/DDBJ databases">
        <authorList>
            <consortium name="Genoscope - CEA"/>
            <person name="William W."/>
        </authorList>
    </citation>
    <scope>NUCLEOTIDE SEQUENCE</scope>
</reference>
<comment type="caution">
    <text evidence="1">The sequence shown here is derived from an EMBL/GenBank/DDBJ whole genome shotgun (WGS) entry which is preliminary data.</text>
</comment>
<evidence type="ECO:0000313" key="1">
    <source>
        <dbReference type="EMBL" id="CAD8204122.1"/>
    </source>
</evidence>
<gene>
    <name evidence="1" type="ORF">POCTA_138.1.T1310200</name>
</gene>
<protein>
    <submittedName>
        <fullName evidence="1">Uncharacterized protein</fullName>
    </submittedName>
</protein>
<accession>A0A8S1XU11</accession>
<sequence length="39" mass="4623">MLQEAVIENPKVLVEIFELKLNIQELCILHNSLRELFNK</sequence>
<keyword evidence="2" id="KW-1185">Reference proteome</keyword>
<dbReference type="Proteomes" id="UP000683925">
    <property type="component" value="Unassembled WGS sequence"/>
</dbReference>
<organism evidence="1 2">
    <name type="scientific">Paramecium octaurelia</name>
    <dbReference type="NCBI Taxonomy" id="43137"/>
    <lineage>
        <taxon>Eukaryota</taxon>
        <taxon>Sar</taxon>
        <taxon>Alveolata</taxon>
        <taxon>Ciliophora</taxon>
        <taxon>Intramacronucleata</taxon>
        <taxon>Oligohymenophorea</taxon>
        <taxon>Peniculida</taxon>
        <taxon>Parameciidae</taxon>
        <taxon>Paramecium</taxon>
    </lineage>
</organism>